<evidence type="ECO:0000313" key="4">
    <source>
        <dbReference type="EMBL" id="GAB0136393.1"/>
    </source>
</evidence>
<reference evidence="5" key="1">
    <citation type="submission" date="2024-06" db="EMBL/GenBank/DDBJ databases">
        <title>Draft Genome Sequences of Epichloe bromicola Strains Isolated from Elymus ciliaris.</title>
        <authorList>
            <consortium name="Epichloe bromicola genome sequencing consortium"/>
            <person name="Miura A."/>
            <person name="Imano S."/>
            <person name="Ashida A."/>
            <person name="Sato I."/>
            <person name="Chiba S."/>
            <person name="Tanaka A."/>
            <person name="Camagna M."/>
            <person name="Takemoto D."/>
        </authorList>
    </citation>
    <scope>NUCLEOTIDE SEQUENCE [LARGE SCALE GENOMIC DNA]</scope>
    <source>
        <strain evidence="5">DP</strain>
    </source>
</reference>
<dbReference type="Gene3D" id="3.40.640.10">
    <property type="entry name" value="Type I PLP-dependent aspartate aminotransferase-like (Major domain)"/>
    <property type="match status" value="1"/>
</dbReference>
<dbReference type="InterPro" id="IPR000192">
    <property type="entry name" value="Aminotrans_V_dom"/>
</dbReference>
<dbReference type="InterPro" id="IPR015421">
    <property type="entry name" value="PyrdxlP-dep_Trfase_major"/>
</dbReference>
<keyword evidence="1" id="KW-0663">Pyridoxal phosphate</keyword>
<name>A0ABQ0CSG1_9HYPO</name>
<accession>A0ABQ0CSG1</accession>
<evidence type="ECO:0000256" key="2">
    <source>
        <dbReference type="SAM" id="MobiDB-lite"/>
    </source>
</evidence>
<dbReference type="PANTHER" id="PTHR43092:SF2">
    <property type="entry name" value="HERCYNYLCYSTEINE SULFOXIDE LYASE"/>
    <property type="match status" value="1"/>
</dbReference>
<comment type="caution">
    <text evidence="4">The sequence shown here is derived from an EMBL/GenBank/DDBJ whole genome shotgun (WGS) entry which is preliminary data.</text>
</comment>
<sequence>MAYGETLAVRGKPDAERRPFGSEWKKEFLFDPTWRNLNHGSFGTYPLHIRDKLRGYQDQAEARPDQFIRYDQPGLLDEARGAVARLVKAPVDTVVFVGNATEGVNTVLRNLAWAEDGRDVILSFSTVYEACGKAADYLVEYFGARGGGLEHRSIEIAYPLEDDEITAAFREAVRRVRDDDGKRARVAVLDVVSSRPGVAFPWVDVVAACRELGVLSLVDGAQGVGMVLLDLGAADPDFFVSNCHKWLHVPRGCAVLYTPERNQGLLRTTLATSHGYTPRRRRDGDEDEDDETTTTPLPPKSADKSAYVSNFEFVGTRDNAPYLCVKDAIAWREDVCGGEDRVLEYLWALNKKGIRTVADALGTEYLDNAKGTLTDCAMGNVALPVVWAGGRGGGGGGGAGAKETDVVVPEEHRDTVLQWMGETLVRDYRTFMSQFIMGDRYWVRLSAQIYLDEGDYEAGAAILKELCGRIGKREYLKE</sequence>
<evidence type="ECO:0000259" key="3">
    <source>
        <dbReference type="Pfam" id="PF00266"/>
    </source>
</evidence>
<gene>
    <name evidence="4" type="primary">g4694</name>
    <name evidence="4" type="ORF">EsDP_00004694</name>
</gene>
<evidence type="ECO:0000313" key="5">
    <source>
        <dbReference type="Proteomes" id="UP001562357"/>
    </source>
</evidence>
<evidence type="ECO:0000256" key="1">
    <source>
        <dbReference type="ARBA" id="ARBA00022898"/>
    </source>
</evidence>
<dbReference type="Proteomes" id="UP001562357">
    <property type="component" value="Unassembled WGS sequence"/>
</dbReference>
<protein>
    <recommendedName>
        <fullName evidence="3">Aminotransferase class V domain-containing protein</fullName>
    </recommendedName>
</protein>
<dbReference type="EMBL" id="BAAFGZ010000190">
    <property type="protein sequence ID" value="GAB0136393.1"/>
    <property type="molecule type" value="Genomic_DNA"/>
</dbReference>
<dbReference type="SUPFAM" id="SSF53383">
    <property type="entry name" value="PLP-dependent transferases"/>
    <property type="match status" value="1"/>
</dbReference>
<feature type="region of interest" description="Disordered" evidence="2">
    <location>
        <begin position="275"/>
        <end position="303"/>
    </location>
</feature>
<organism evidence="4 5">
    <name type="scientific">Epichloe bromicola</name>
    <dbReference type="NCBI Taxonomy" id="79588"/>
    <lineage>
        <taxon>Eukaryota</taxon>
        <taxon>Fungi</taxon>
        <taxon>Dikarya</taxon>
        <taxon>Ascomycota</taxon>
        <taxon>Pezizomycotina</taxon>
        <taxon>Sordariomycetes</taxon>
        <taxon>Hypocreomycetidae</taxon>
        <taxon>Hypocreales</taxon>
        <taxon>Clavicipitaceae</taxon>
        <taxon>Epichloe</taxon>
    </lineage>
</organism>
<dbReference type="InterPro" id="IPR015424">
    <property type="entry name" value="PyrdxlP-dep_Trfase"/>
</dbReference>
<keyword evidence="5" id="KW-1185">Reference proteome</keyword>
<dbReference type="PANTHER" id="PTHR43092">
    <property type="entry name" value="L-CYSTEINE DESULFHYDRASE"/>
    <property type="match status" value="1"/>
</dbReference>
<dbReference type="Pfam" id="PF00266">
    <property type="entry name" value="Aminotran_5"/>
    <property type="match status" value="1"/>
</dbReference>
<proteinExistence type="predicted"/>
<feature type="domain" description="Aminotransferase class V" evidence="3">
    <location>
        <begin position="76"/>
        <end position="268"/>
    </location>
</feature>